<evidence type="ECO:0000313" key="4">
    <source>
        <dbReference type="Proteomes" id="UP000335636"/>
    </source>
</evidence>
<evidence type="ECO:0000313" key="3">
    <source>
        <dbReference type="EMBL" id="VTJ68186.1"/>
    </source>
</evidence>
<keyword evidence="4" id="KW-1185">Reference proteome</keyword>
<protein>
    <submittedName>
        <fullName evidence="3">Uncharacterized protein</fullName>
    </submittedName>
</protein>
<feature type="compositionally biased region" description="Basic and acidic residues" evidence="1">
    <location>
        <begin position="39"/>
        <end position="52"/>
    </location>
</feature>
<name>A0A5E4BFZ0_MARMO</name>
<accession>A0A5E4BFZ0</accession>
<evidence type="ECO:0000256" key="1">
    <source>
        <dbReference type="SAM" id="MobiDB-lite"/>
    </source>
</evidence>
<reference evidence="3 4" key="1">
    <citation type="submission" date="2019-04" db="EMBL/GenBank/DDBJ databases">
        <authorList>
            <person name="Alioto T."/>
            <person name="Alioto T."/>
        </authorList>
    </citation>
    <scope>NUCLEOTIDE SEQUENCE [LARGE SCALE GENOMIC DNA]</scope>
</reference>
<dbReference type="Proteomes" id="UP000335636">
    <property type="component" value="Unassembled WGS sequence"/>
</dbReference>
<sequence length="78" mass="8617">MKKGIPAEKRFLMAWCCHKLLANVLFDEDKAGAQQRGCNSERTERHLTRDAPPDSAILPGAELSSISHKPNELLTVSS</sequence>
<dbReference type="Proteomes" id="UP000662637">
    <property type="component" value="Unassembled WGS sequence"/>
</dbReference>
<dbReference type="AlphaFoldDB" id="A0A5E4BFZ0"/>
<proteinExistence type="predicted"/>
<dbReference type="EMBL" id="CABDUW010000417">
    <property type="protein sequence ID" value="VTJ68186.1"/>
    <property type="molecule type" value="Genomic_DNA"/>
</dbReference>
<feature type="region of interest" description="Disordered" evidence="1">
    <location>
        <begin position="33"/>
        <end position="62"/>
    </location>
</feature>
<reference evidence="2" key="2">
    <citation type="submission" date="2020-08" db="EMBL/GenBank/DDBJ databases">
        <authorList>
            <person name="Shumante A."/>
            <person name="Zimin A.V."/>
            <person name="Puiu D."/>
            <person name="Salzberg S.L."/>
        </authorList>
    </citation>
    <scope>NUCLEOTIDE SEQUENCE</scope>
    <source>
        <strain evidence="2">WC2-LM</strain>
        <tissue evidence="2">Liver</tissue>
    </source>
</reference>
<gene>
    <name evidence="2" type="ORF">GHT09_012687</name>
    <name evidence="3" type="ORF">MONAX_5E020114</name>
</gene>
<evidence type="ECO:0000313" key="2">
    <source>
        <dbReference type="EMBL" id="KAF7476211.1"/>
    </source>
</evidence>
<organism evidence="3 4">
    <name type="scientific">Marmota monax</name>
    <name type="common">Woodchuck</name>
    <dbReference type="NCBI Taxonomy" id="9995"/>
    <lineage>
        <taxon>Eukaryota</taxon>
        <taxon>Metazoa</taxon>
        <taxon>Chordata</taxon>
        <taxon>Craniata</taxon>
        <taxon>Vertebrata</taxon>
        <taxon>Euteleostomi</taxon>
        <taxon>Mammalia</taxon>
        <taxon>Eutheria</taxon>
        <taxon>Euarchontoglires</taxon>
        <taxon>Glires</taxon>
        <taxon>Rodentia</taxon>
        <taxon>Sciuromorpha</taxon>
        <taxon>Sciuridae</taxon>
        <taxon>Xerinae</taxon>
        <taxon>Marmotini</taxon>
        <taxon>Marmota</taxon>
    </lineage>
</organism>
<dbReference type="EMBL" id="WJEC01002621">
    <property type="protein sequence ID" value="KAF7476211.1"/>
    <property type="molecule type" value="Genomic_DNA"/>
</dbReference>